<evidence type="ECO:0000256" key="2">
    <source>
        <dbReference type="SAM" id="Phobius"/>
    </source>
</evidence>
<feature type="region of interest" description="Disordered" evidence="1">
    <location>
        <begin position="368"/>
        <end position="412"/>
    </location>
</feature>
<dbReference type="Gene3D" id="3.30.565.10">
    <property type="entry name" value="Histidine kinase-like ATPase, C-terminal domain"/>
    <property type="match status" value="1"/>
</dbReference>
<feature type="compositionally biased region" description="Basic and acidic residues" evidence="1">
    <location>
        <begin position="399"/>
        <end position="412"/>
    </location>
</feature>
<keyword evidence="5" id="KW-1185">Reference proteome</keyword>
<dbReference type="Pfam" id="PF02518">
    <property type="entry name" value="HATPase_c"/>
    <property type="match status" value="1"/>
</dbReference>
<feature type="transmembrane region" description="Helical" evidence="2">
    <location>
        <begin position="27"/>
        <end position="47"/>
    </location>
</feature>
<dbReference type="RefSeq" id="WP_268917729.1">
    <property type="nucleotide sequence ID" value="NZ_JAPTMY010000020.1"/>
</dbReference>
<dbReference type="InterPro" id="IPR036890">
    <property type="entry name" value="HATPase_C_sf"/>
</dbReference>
<evidence type="ECO:0000256" key="1">
    <source>
        <dbReference type="SAM" id="MobiDB-lite"/>
    </source>
</evidence>
<dbReference type="CDD" id="cd16917">
    <property type="entry name" value="HATPase_UhpB-NarQ-NarX-like"/>
    <property type="match status" value="1"/>
</dbReference>
<feature type="transmembrane region" description="Helical" evidence="2">
    <location>
        <begin position="483"/>
        <end position="502"/>
    </location>
</feature>
<feature type="transmembrane region" description="Helical" evidence="2">
    <location>
        <begin position="127"/>
        <end position="147"/>
    </location>
</feature>
<feature type="transmembrane region" description="Helical" evidence="2">
    <location>
        <begin position="612"/>
        <end position="631"/>
    </location>
</feature>
<accession>A0ABT4I996</accession>
<evidence type="ECO:0000313" key="4">
    <source>
        <dbReference type="EMBL" id="MCZ0858324.1"/>
    </source>
</evidence>
<dbReference type="SUPFAM" id="SSF55874">
    <property type="entry name" value="ATPase domain of HSP90 chaperone/DNA topoisomerase II/histidine kinase"/>
    <property type="match status" value="1"/>
</dbReference>
<feature type="domain" description="Histidine kinase/HSP90-like ATPase" evidence="3">
    <location>
        <begin position="356"/>
        <end position="447"/>
    </location>
</feature>
<dbReference type="Proteomes" id="UP001072034">
    <property type="component" value="Unassembled WGS sequence"/>
</dbReference>
<evidence type="ECO:0000259" key="3">
    <source>
        <dbReference type="Pfam" id="PF02518"/>
    </source>
</evidence>
<comment type="caution">
    <text evidence="4">The sequence shown here is derived from an EMBL/GenBank/DDBJ whole genome shotgun (WGS) entry which is preliminary data.</text>
</comment>
<feature type="transmembrane region" description="Helical" evidence="2">
    <location>
        <begin position="508"/>
        <end position="526"/>
    </location>
</feature>
<feature type="transmembrane region" description="Helical" evidence="2">
    <location>
        <begin position="589"/>
        <end position="606"/>
    </location>
</feature>
<protein>
    <recommendedName>
        <fullName evidence="3">Histidine kinase/HSP90-like ATPase domain-containing protein</fullName>
    </recommendedName>
</protein>
<gene>
    <name evidence="4" type="ORF">OHJ16_09750</name>
</gene>
<dbReference type="EMBL" id="JAPTMY010000020">
    <property type="protein sequence ID" value="MCZ0858324.1"/>
    <property type="molecule type" value="Genomic_DNA"/>
</dbReference>
<feature type="transmembrane region" description="Helical" evidence="2">
    <location>
        <begin position="59"/>
        <end position="83"/>
    </location>
</feature>
<evidence type="ECO:0000313" key="5">
    <source>
        <dbReference type="Proteomes" id="UP001072034"/>
    </source>
</evidence>
<keyword evidence="2" id="KW-0472">Membrane</keyword>
<keyword evidence="2" id="KW-0812">Transmembrane</keyword>
<sequence>MSAPTSALTSSPPWLATGPHSLRMRRLVVAMAVATTLMSACFITPSIRIMAQTAHRPLFWALLPALLIPPLVAGGAVLAHVLARPVNRRRRPGPAATPAPRPATTPALRPTAAAAAVTSTDRVWQTALLALLVGYAALVLLAAWLPVLPSYHRSDTAPAPNPLVDYYVTAAVAATAVLPPRGRFAYVIMLAPLLLATYPPSGAGPTHIAVEEVALYLATCLGDMGVLTWLLRQADTLDEADARRRALLIDLRTEQSRSKARRLSDDFVHDHILSVLKSVPTVPATSPRLRRSAREALASLHGSPESAAKACTCADLFSALSGRLRAIGGDGVVVSSSIDRDPPVPRSVAQAFEGAAAEALRNSLAHAAGTTPDQGASDGLTRTATLRSGPDGVVVTISDDGRGFDPDRTPLDRHGITGSIMARMHDVGGTARIDAAPSAGTTVTLTWTDRARRPAEPEPAGPAPAAASPLSLSACMEAPITRVVLACLLALYVLIVILEVRARPYRHPALVIIGFIAVSIGAFLMLRSWPRHSMPDLVADLIAAVAGGANALVLFQIADAEWSGYASWCTGAGTMLCCGLLARERPRQAWAGFALIAATSAAWILATGRGPGMILTYVSGQLIVLCIWYGIARTSVALATATAASEAISAEVTARRHAEQESEALMQQATDSVRERVEPILTDIASGRPITPGLRVQAQMLEVELRDERRAPFFTGTDVVDAARAARARGIDVILLDDRGADTDLSDDVREAVIAHAVRALGGAAGGRVVVRLLPLRQRPMLMSVVTTDSILLVTADGRPAAQAPA</sequence>
<organism evidence="4 5">
    <name type="scientific">Actinomyces israelii</name>
    <dbReference type="NCBI Taxonomy" id="1659"/>
    <lineage>
        <taxon>Bacteria</taxon>
        <taxon>Bacillati</taxon>
        <taxon>Actinomycetota</taxon>
        <taxon>Actinomycetes</taxon>
        <taxon>Actinomycetales</taxon>
        <taxon>Actinomycetaceae</taxon>
        <taxon>Actinomyces</taxon>
    </lineage>
</organism>
<reference evidence="4" key="1">
    <citation type="submission" date="2022-10" db="EMBL/GenBank/DDBJ databases">
        <title>Genome sequence of Actinomyces israelii ATCC 10048.</title>
        <authorList>
            <person name="Watt R.M."/>
            <person name="Tong W.M."/>
        </authorList>
    </citation>
    <scope>NUCLEOTIDE SEQUENCE</scope>
    <source>
        <strain evidence="4">ATCC 10048</strain>
    </source>
</reference>
<feature type="region of interest" description="Disordered" evidence="1">
    <location>
        <begin position="89"/>
        <end position="108"/>
    </location>
</feature>
<name>A0ABT4I996_9ACTO</name>
<dbReference type="InterPro" id="IPR003594">
    <property type="entry name" value="HATPase_dom"/>
</dbReference>
<keyword evidence="2" id="KW-1133">Transmembrane helix</keyword>
<proteinExistence type="predicted"/>
<feature type="transmembrane region" description="Helical" evidence="2">
    <location>
        <begin position="564"/>
        <end position="582"/>
    </location>
</feature>